<keyword evidence="1" id="KW-0732">Signal</keyword>
<proteinExistence type="predicted"/>
<keyword evidence="3" id="KW-1185">Reference proteome</keyword>
<dbReference type="Proteomes" id="UP000198337">
    <property type="component" value="Unassembled WGS sequence"/>
</dbReference>
<organism evidence="2 3">
    <name type="scientific">Maribacter sedimenticola</name>
    <dbReference type="NCBI Taxonomy" id="228956"/>
    <lineage>
        <taxon>Bacteria</taxon>
        <taxon>Pseudomonadati</taxon>
        <taxon>Bacteroidota</taxon>
        <taxon>Flavobacteriia</taxon>
        <taxon>Flavobacteriales</taxon>
        <taxon>Flavobacteriaceae</taxon>
        <taxon>Maribacter</taxon>
    </lineage>
</organism>
<evidence type="ECO:0000313" key="3">
    <source>
        <dbReference type="Proteomes" id="UP000198337"/>
    </source>
</evidence>
<evidence type="ECO:0000313" key="2">
    <source>
        <dbReference type="EMBL" id="SNR57098.1"/>
    </source>
</evidence>
<name>A0ABY1SI91_9FLAO</name>
<reference evidence="2 3" key="1">
    <citation type="submission" date="2017-06" db="EMBL/GenBank/DDBJ databases">
        <authorList>
            <person name="Varghese N."/>
            <person name="Submissions S."/>
        </authorList>
    </citation>
    <scope>NUCLEOTIDE SEQUENCE [LARGE SCALE GENOMIC DNA]</scope>
    <source>
        <strain evidence="2 3">DSM 19840</strain>
    </source>
</reference>
<dbReference type="EMBL" id="FZNV01000003">
    <property type="protein sequence ID" value="SNR57098.1"/>
    <property type="molecule type" value="Genomic_DNA"/>
</dbReference>
<feature type="chain" id="PRO_5045660269" description="DUF3575 domain-containing protein" evidence="1">
    <location>
        <begin position="31"/>
        <end position="180"/>
    </location>
</feature>
<evidence type="ECO:0008006" key="4">
    <source>
        <dbReference type="Google" id="ProtNLM"/>
    </source>
</evidence>
<gene>
    <name evidence="2" type="ORF">SAMN04488009_2510</name>
</gene>
<evidence type="ECO:0000256" key="1">
    <source>
        <dbReference type="SAM" id="SignalP"/>
    </source>
</evidence>
<protein>
    <recommendedName>
        <fullName evidence="4">DUF3575 domain-containing protein</fullName>
    </recommendedName>
</protein>
<comment type="caution">
    <text evidence="2">The sequence shown here is derived from an EMBL/GenBank/DDBJ whole genome shotgun (WGS) entry which is preliminary data.</text>
</comment>
<accession>A0ABY1SI91</accession>
<sequence>MYYQNRNMMKFLVSLTAVLFSISMAGQAYYNDSNRHEIKFNVGQFLVTSVIESSYEYYLNEDTSVGGTLYFSGDATAYNGNFGIGPNVRAYFGYAPQSGFFAEVFGLYYTGEDDEASQNLGGRDYDYATTAIGLGAGSKWTTRSQRFIIEINGGLGRNINPEDFQSDFMFKAGLSLGFRF</sequence>
<feature type="signal peptide" evidence="1">
    <location>
        <begin position="1"/>
        <end position="30"/>
    </location>
</feature>